<reference evidence="2" key="1">
    <citation type="submission" date="2022-11" db="UniProtKB">
        <authorList>
            <consortium name="WormBaseParasite"/>
        </authorList>
    </citation>
    <scope>IDENTIFICATION</scope>
</reference>
<protein>
    <submittedName>
        <fullName evidence="2">Uncharacterized protein</fullName>
    </submittedName>
</protein>
<dbReference type="AlphaFoldDB" id="A0A915I577"/>
<proteinExistence type="predicted"/>
<accession>A0A915I577</accession>
<sequence>MISQQNHINFFYPFYNPRYEHERQTSSMVPASIANKDPYSCRYSNERDQFKGAFTPLAQGAVNIYKTAVSANCARFVQASDPEEESCEEIDNKGLKTQNFIGALRPINEYY</sequence>
<keyword evidence="1" id="KW-1185">Reference proteome</keyword>
<dbReference type="Proteomes" id="UP000887565">
    <property type="component" value="Unplaced"/>
</dbReference>
<evidence type="ECO:0000313" key="1">
    <source>
        <dbReference type="Proteomes" id="UP000887565"/>
    </source>
</evidence>
<dbReference type="WBParaSite" id="nRc.2.0.1.t08544-RA">
    <property type="protein sequence ID" value="nRc.2.0.1.t08544-RA"/>
    <property type="gene ID" value="nRc.2.0.1.g08544"/>
</dbReference>
<organism evidence="1 2">
    <name type="scientific">Romanomermis culicivorax</name>
    <name type="common">Nematode worm</name>
    <dbReference type="NCBI Taxonomy" id="13658"/>
    <lineage>
        <taxon>Eukaryota</taxon>
        <taxon>Metazoa</taxon>
        <taxon>Ecdysozoa</taxon>
        <taxon>Nematoda</taxon>
        <taxon>Enoplea</taxon>
        <taxon>Dorylaimia</taxon>
        <taxon>Mermithida</taxon>
        <taxon>Mermithoidea</taxon>
        <taxon>Mermithidae</taxon>
        <taxon>Romanomermis</taxon>
    </lineage>
</organism>
<evidence type="ECO:0000313" key="2">
    <source>
        <dbReference type="WBParaSite" id="nRc.2.0.1.t08544-RA"/>
    </source>
</evidence>
<name>A0A915I577_ROMCU</name>